<dbReference type="STRING" id="1172567.WQO_31785"/>
<evidence type="ECO:0000313" key="2">
    <source>
        <dbReference type="EMBL" id="ALU97523.1"/>
    </source>
</evidence>
<proteinExistence type="predicted"/>
<protein>
    <recommendedName>
        <fullName evidence="1">DUF4132 domain-containing protein</fullName>
    </recommendedName>
</protein>
<dbReference type="Pfam" id="PF13569">
    <property type="entry name" value="DUF4132"/>
    <property type="match status" value="1"/>
</dbReference>
<dbReference type="RefSeq" id="WP_010058969.1">
    <property type="nucleotide sequence ID" value="NZ_CP013738.1"/>
</dbReference>
<dbReference type="GeneID" id="27787017"/>
<accession>A0A0U3M6V5</accession>
<organism evidence="2 3">
    <name type="scientific">Streptomyces globisporus C-1027</name>
    <dbReference type="NCBI Taxonomy" id="1172567"/>
    <lineage>
        <taxon>Bacteria</taxon>
        <taxon>Bacillati</taxon>
        <taxon>Actinomycetota</taxon>
        <taxon>Actinomycetes</taxon>
        <taxon>Kitasatosporales</taxon>
        <taxon>Streptomycetaceae</taxon>
        <taxon>Streptomyces</taxon>
    </lineage>
</organism>
<dbReference type="KEGG" id="sgb:WQO_31785"/>
<name>A0A0U3M6V5_STRGL</name>
<dbReference type="Proteomes" id="UP000064183">
    <property type="component" value="Chromosome"/>
</dbReference>
<dbReference type="InterPro" id="IPR025406">
    <property type="entry name" value="DUF4132"/>
</dbReference>
<gene>
    <name evidence="2" type="ORF">WQO_31785</name>
</gene>
<feature type="domain" description="DUF4132" evidence="1">
    <location>
        <begin position="25"/>
        <end position="203"/>
    </location>
</feature>
<dbReference type="AlphaFoldDB" id="A0A0U3M6V5"/>
<reference evidence="2 3" key="1">
    <citation type="journal article" date="2012" name="J. Bacteriol.">
        <title>Draft genome sequence of Streptomyces globisporus C-1027, which produces an antitumor antibiotic consisting of a nine-membered enediyne with a chromoprotein.</title>
        <authorList>
            <person name="Wang L."/>
            <person name="Wang S."/>
            <person name="He Q."/>
            <person name="Yu T."/>
            <person name="Li Q."/>
            <person name="Hong B."/>
        </authorList>
    </citation>
    <scope>NUCLEOTIDE SEQUENCE [LARGE SCALE GENOMIC DNA]</scope>
    <source>
        <strain evidence="2 3">C-1027</strain>
    </source>
</reference>
<evidence type="ECO:0000259" key="1">
    <source>
        <dbReference type="Pfam" id="PF13569"/>
    </source>
</evidence>
<dbReference type="EMBL" id="CP013738">
    <property type="protein sequence ID" value="ALU97523.1"/>
    <property type="molecule type" value="Genomic_DNA"/>
</dbReference>
<sequence length="286" mass="31361">MGWVPAGDYEVALEAGKVVCRNGKGRRLKSVPAKLKDDPAVVGLRQLTEWLDRHEKRCLSDVEQWMVRSLPVPTAVLARVWPDPAWQAALRDVVVTGADGGVAGFLRDVDPERGLGLVDLDGDTVRITPDTVHVPHPVLLEDLDELREFAVELEVRQNVEQLFREVWHRPAGLAPDTTSVDTYAGGVFKELRFLHGRVTQLGYRSRGGYAVCPVVEDGVGVEARIWIGEHDGYDAYGTETGPLGWTDASGRALTAAEVGRVAWSEGMRMAAALYAGRDVEDEERAA</sequence>
<evidence type="ECO:0000313" key="3">
    <source>
        <dbReference type="Proteomes" id="UP000064183"/>
    </source>
</evidence>